<reference evidence="3" key="1">
    <citation type="submission" date="2023-03" db="EMBL/GenBank/DDBJ databases">
        <title>Massive genome expansion in bonnet fungi (Mycena s.s.) driven by repeated elements and novel gene families across ecological guilds.</title>
        <authorList>
            <consortium name="Lawrence Berkeley National Laboratory"/>
            <person name="Harder C.B."/>
            <person name="Miyauchi S."/>
            <person name="Viragh M."/>
            <person name="Kuo A."/>
            <person name="Thoen E."/>
            <person name="Andreopoulos B."/>
            <person name="Lu D."/>
            <person name="Skrede I."/>
            <person name="Drula E."/>
            <person name="Henrissat B."/>
            <person name="Morin E."/>
            <person name="Kohler A."/>
            <person name="Barry K."/>
            <person name="LaButti K."/>
            <person name="Morin E."/>
            <person name="Salamov A."/>
            <person name="Lipzen A."/>
            <person name="Mereny Z."/>
            <person name="Hegedus B."/>
            <person name="Baldrian P."/>
            <person name="Stursova M."/>
            <person name="Weitz H."/>
            <person name="Taylor A."/>
            <person name="Grigoriev I.V."/>
            <person name="Nagy L.G."/>
            <person name="Martin F."/>
            <person name="Kauserud H."/>
        </authorList>
    </citation>
    <scope>NUCLEOTIDE SEQUENCE</scope>
    <source>
        <strain evidence="3">CBHHK002</strain>
    </source>
</reference>
<dbReference type="PANTHER" id="PTHR35043:SF7">
    <property type="entry name" value="TRANSCRIPTION FACTOR DOMAIN-CONTAINING PROTEIN"/>
    <property type="match status" value="1"/>
</dbReference>
<evidence type="ECO:0000313" key="4">
    <source>
        <dbReference type="Proteomes" id="UP001218218"/>
    </source>
</evidence>
<dbReference type="AlphaFoldDB" id="A0AAD6ZNU4"/>
<accession>A0AAD6ZNU4</accession>
<sequence>MIFILILVYLLSNNSSAGPVPHPLDARTSTDTCDDINKCRKLFDVVWGCLATIFACTWVSVHQNIGPPNQGSVALFWRRVKMMIIAIIAPEVMVGFAVRQALGARILSKEFKFSRTHGFFFGMGGFISSKGYPVATVEQLRDSVEFQRAIRNVNTEDMTEKSKGDALSKGVALAQGLWFTTQCLARVHQGLAVTKLEVATLGFAVVNIFIWALWWNKPLDVQQPIVIASPESPNAQPITPVGVRRSTSWNFITGYEPGDYDALSSTSVPSFWSLPMKQGIQFGSMVITALAGSVFGAIHCAAWNTDFPTTTQMTMWRSCSALITAAPVVIILSLALIAALYRIPRLATDTAWMSPLLIAPVGAFAIYIPARLVLIVLPFLELRSLPLSALEDIDWSRYIPHI</sequence>
<dbReference type="PANTHER" id="PTHR35043">
    <property type="entry name" value="TRANSCRIPTION FACTOR DOMAIN-CONTAINING PROTEIN"/>
    <property type="match status" value="1"/>
</dbReference>
<feature type="transmembrane region" description="Helical" evidence="1">
    <location>
        <begin position="196"/>
        <end position="214"/>
    </location>
</feature>
<proteinExistence type="predicted"/>
<feature type="transmembrane region" description="Helical" evidence="1">
    <location>
        <begin position="280"/>
        <end position="302"/>
    </location>
</feature>
<feature type="transmembrane region" description="Helical" evidence="1">
    <location>
        <begin position="82"/>
        <end position="102"/>
    </location>
</feature>
<keyword evidence="1" id="KW-1133">Transmembrane helix</keyword>
<name>A0AAD6ZNU4_9AGAR</name>
<protein>
    <submittedName>
        <fullName evidence="3">Uncharacterized protein</fullName>
    </submittedName>
</protein>
<comment type="caution">
    <text evidence="3">The sequence shown here is derived from an EMBL/GenBank/DDBJ whole genome shotgun (WGS) entry which is preliminary data.</text>
</comment>
<evidence type="ECO:0000256" key="1">
    <source>
        <dbReference type="SAM" id="Phobius"/>
    </source>
</evidence>
<keyword evidence="1" id="KW-0812">Transmembrane</keyword>
<keyword evidence="4" id="KW-1185">Reference proteome</keyword>
<feature type="chain" id="PRO_5042174981" evidence="2">
    <location>
        <begin position="18"/>
        <end position="402"/>
    </location>
</feature>
<feature type="signal peptide" evidence="2">
    <location>
        <begin position="1"/>
        <end position="17"/>
    </location>
</feature>
<organism evidence="3 4">
    <name type="scientific">Mycena albidolilacea</name>
    <dbReference type="NCBI Taxonomy" id="1033008"/>
    <lineage>
        <taxon>Eukaryota</taxon>
        <taxon>Fungi</taxon>
        <taxon>Dikarya</taxon>
        <taxon>Basidiomycota</taxon>
        <taxon>Agaricomycotina</taxon>
        <taxon>Agaricomycetes</taxon>
        <taxon>Agaricomycetidae</taxon>
        <taxon>Agaricales</taxon>
        <taxon>Marasmiineae</taxon>
        <taxon>Mycenaceae</taxon>
        <taxon>Mycena</taxon>
    </lineage>
</organism>
<keyword evidence="1" id="KW-0472">Membrane</keyword>
<evidence type="ECO:0000313" key="3">
    <source>
        <dbReference type="EMBL" id="KAJ7331309.1"/>
    </source>
</evidence>
<dbReference type="EMBL" id="JARIHO010000035">
    <property type="protein sequence ID" value="KAJ7331309.1"/>
    <property type="molecule type" value="Genomic_DNA"/>
</dbReference>
<feature type="transmembrane region" description="Helical" evidence="1">
    <location>
        <begin position="322"/>
        <end position="344"/>
    </location>
</feature>
<keyword evidence="2" id="KW-0732">Signal</keyword>
<feature type="transmembrane region" description="Helical" evidence="1">
    <location>
        <begin position="356"/>
        <end position="380"/>
    </location>
</feature>
<dbReference type="Proteomes" id="UP001218218">
    <property type="component" value="Unassembled WGS sequence"/>
</dbReference>
<gene>
    <name evidence="3" type="ORF">DFH08DRAFT_966333</name>
</gene>
<evidence type="ECO:0000256" key="2">
    <source>
        <dbReference type="SAM" id="SignalP"/>
    </source>
</evidence>